<dbReference type="Gene3D" id="3.30.300.30">
    <property type="match status" value="1"/>
</dbReference>
<keyword evidence="4" id="KW-1185">Reference proteome</keyword>
<organism evidence="3 4">
    <name type="scientific">Neobacillus pocheonensis</name>
    <dbReference type="NCBI Taxonomy" id="363869"/>
    <lineage>
        <taxon>Bacteria</taxon>
        <taxon>Bacillati</taxon>
        <taxon>Bacillota</taxon>
        <taxon>Bacilli</taxon>
        <taxon>Bacillales</taxon>
        <taxon>Bacillaceae</taxon>
        <taxon>Neobacillus</taxon>
    </lineage>
</organism>
<dbReference type="CDD" id="cd05936">
    <property type="entry name" value="FC-FACS_FadD_like"/>
    <property type="match status" value="1"/>
</dbReference>
<dbReference type="GO" id="GO:0016874">
    <property type="term" value="F:ligase activity"/>
    <property type="evidence" value="ECO:0007669"/>
    <property type="project" value="UniProtKB-KW"/>
</dbReference>
<evidence type="ECO:0000259" key="2">
    <source>
        <dbReference type="Pfam" id="PF13193"/>
    </source>
</evidence>
<dbReference type="SUPFAM" id="SSF56801">
    <property type="entry name" value="Acetyl-CoA synthetase-like"/>
    <property type="match status" value="1"/>
</dbReference>
<dbReference type="Gene3D" id="3.40.50.12780">
    <property type="entry name" value="N-terminal domain of ligase-like"/>
    <property type="match status" value="1"/>
</dbReference>
<dbReference type="Pfam" id="PF00501">
    <property type="entry name" value="AMP-binding"/>
    <property type="match status" value="1"/>
</dbReference>
<dbReference type="PROSITE" id="PS00455">
    <property type="entry name" value="AMP_BINDING"/>
    <property type="match status" value="1"/>
</dbReference>
<proteinExistence type="predicted"/>
<name>A0ABT0WD59_9BACI</name>
<dbReference type="Proteomes" id="UP001523262">
    <property type="component" value="Unassembled WGS sequence"/>
</dbReference>
<accession>A0ABT0WD59</accession>
<dbReference type="InterPro" id="IPR042099">
    <property type="entry name" value="ANL_N_sf"/>
</dbReference>
<evidence type="ECO:0000259" key="1">
    <source>
        <dbReference type="Pfam" id="PF00501"/>
    </source>
</evidence>
<sequence>MKRPWHAFYPESIPRELAIPSCSIYHFLERSAQDFPDQTAIIDGEVELTYSELKHKVDYFAAALYRRGFKKGDRFGIMLFNCKEYVIAYFSVLRLGGIVVQLNPMYQQHELNFMLSDSEPTWVICENSQIEKIERTNYGSKLTIITSDNISNGFANLNNWIEEENDILPMVQVNSKEDIAALIYTGGTTGIPKGVMITHYNISATLYHTYVTDQGALERPGERYLGVFPMFHGAGMQVMVGAIYYAGAYIPVRHFRIDDALTIIRKYRPTYLSAPPTAFVSFINHPEFQDDDLSTLKICRSGGAPIPIEVMQSFEEKSGVRISEAFGLTESNSVSVRTFMKGVRKTGSVGIPVPNTDLKIVDLETGLQEMPAGAPGEILLKGPQIMKGYWNNPEETSHALRNGWLYTGDIGTMDEDGFLYVVGRKKEMIIAGGYNIYPNEIDEVLYQHPGVSEACVFGIPDAYRGETVKVAIVVKENHIVTEEEIIEWCKERLAKYKVPKQIEFREKLPKSAVGKILRRALVEEYIEKLKENDVTSKS</sequence>
<dbReference type="Pfam" id="PF13193">
    <property type="entry name" value="AMP-binding_C"/>
    <property type="match status" value="1"/>
</dbReference>
<gene>
    <name evidence="3" type="ORF">NDK43_20270</name>
</gene>
<reference evidence="3 4" key="1">
    <citation type="submission" date="2022-06" db="EMBL/GenBank/DDBJ databases">
        <authorList>
            <person name="Jeon C.O."/>
        </authorList>
    </citation>
    <scope>NUCLEOTIDE SEQUENCE [LARGE SCALE GENOMIC DNA]</scope>
    <source>
        <strain evidence="3 4">KCTC 13943</strain>
    </source>
</reference>
<dbReference type="InterPro" id="IPR045851">
    <property type="entry name" value="AMP-bd_C_sf"/>
</dbReference>
<keyword evidence="3" id="KW-0436">Ligase</keyword>
<dbReference type="PANTHER" id="PTHR43767">
    <property type="entry name" value="LONG-CHAIN-FATTY-ACID--COA LIGASE"/>
    <property type="match status" value="1"/>
</dbReference>
<dbReference type="InterPro" id="IPR000873">
    <property type="entry name" value="AMP-dep_synth/lig_dom"/>
</dbReference>
<dbReference type="EMBL" id="JAMQCR010000002">
    <property type="protein sequence ID" value="MCM2534255.1"/>
    <property type="molecule type" value="Genomic_DNA"/>
</dbReference>
<dbReference type="InterPro" id="IPR020845">
    <property type="entry name" value="AMP-binding_CS"/>
</dbReference>
<dbReference type="PANTHER" id="PTHR43767:SF1">
    <property type="entry name" value="NONRIBOSOMAL PEPTIDE SYNTHASE PES1 (EUROFUNG)-RELATED"/>
    <property type="match status" value="1"/>
</dbReference>
<evidence type="ECO:0000313" key="3">
    <source>
        <dbReference type="EMBL" id="MCM2534255.1"/>
    </source>
</evidence>
<dbReference type="InterPro" id="IPR025110">
    <property type="entry name" value="AMP-bd_C"/>
</dbReference>
<feature type="domain" description="AMP-binding enzyme C-terminal" evidence="2">
    <location>
        <begin position="440"/>
        <end position="515"/>
    </location>
</feature>
<comment type="caution">
    <text evidence="3">The sequence shown here is derived from an EMBL/GenBank/DDBJ whole genome shotgun (WGS) entry which is preliminary data.</text>
</comment>
<dbReference type="InterPro" id="IPR050237">
    <property type="entry name" value="ATP-dep_AMP-bd_enzyme"/>
</dbReference>
<protein>
    <submittedName>
        <fullName evidence="3">Long-chain fatty acid--CoA ligase</fullName>
    </submittedName>
</protein>
<feature type="domain" description="AMP-dependent synthetase/ligase" evidence="1">
    <location>
        <begin position="28"/>
        <end position="390"/>
    </location>
</feature>
<evidence type="ECO:0000313" key="4">
    <source>
        <dbReference type="Proteomes" id="UP001523262"/>
    </source>
</evidence>